<organism evidence="1 2">
    <name type="scientific">Gelatiniphilus marinus</name>
    <dbReference type="NCBI Taxonomy" id="1759464"/>
    <lineage>
        <taxon>Bacteria</taxon>
        <taxon>Pseudomonadati</taxon>
        <taxon>Bacteroidota</taxon>
        <taxon>Flavobacteriia</taxon>
        <taxon>Flavobacteriales</taxon>
        <taxon>Flavobacteriaceae</taxon>
        <taxon>Gelatiniphilus</taxon>
    </lineage>
</organism>
<dbReference type="EMBL" id="JBHULK010000002">
    <property type="protein sequence ID" value="MFD2534767.1"/>
    <property type="molecule type" value="Genomic_DNA"/>
</dbReference>
<name>A0ABW5JTP7_9FLAO</name>
<evidence type="ECO:0000313" key="1">
    <source>
        <dbReference type="EMBL" id="MFD2534767.1"/>
    </source>
</evidence>
<sequence length="16" mass="1977">MEAATWWVLTEKLDHF</sequence>
<dbReference type="Pfam" id="PF20110">
    <property type="entry name" value="DUF6500"/>
    <property type="match status" value="1"/>
</dbReference>
<comment type="caution">
    <text evidence="1">The sequence shown here is derived from an EMBL/GenBank/DDBJ whole genome shotgun (WGS) entry which is preliminary data.</text>
</comment>
<protein>
    <submittedName>
        <fullName evidence="1">DUF6500 family protein</fullName>
    </submittedName>
</protein>
<evidence type="ECO:0000313" key="2">
    <source>
        <dbReference type="Proteomes" id="UP001597441"/>
    </source>
</evidence>
<proteinExistence type="predicted"/>
<accession>A0ABW5JTP7</accession>
<gene>
    <name evidence="1" type="ORF">ACFSQS_06585</name>
</gene>
<dbReference type="Proteomes" id="UP001597441">
    <property type="component" value="Unassembled WGS sequence"/>
</dbReference>
<reference evidence="2" key="1">
    <citation type="journal article" date="2019" name="Int. J. Syst. Evol. Microbiol.">
        <title>The Global Catalogue of Microorganisms (GCM) 10K type strain sequencing project: providing services to taxonomists for standard genome sequencing and annotation.</title>
        <authorList>
            <consortium name="The Broad Institute Genomics Platform"/>
            <consortium name="The Broad Institute Genome Sequencing Center for Infectious Disease"/>
            <person name="Wu L."/>
            <person name="Ma J."/>
        </authorList>
    </citation>
    <scope>NUCLEOTIDE SEQUENCE [LARGE SCALE GENOMIC DNA]</scope>
    <source>
        <strain evidence="2">KCTC 42903</strain>
    </source>
</reference>
<dbReference type="RefSeq" id="WP_388017212.1">
    <property type="nucleotide sequence ID" value="NZ_JBHUDT010000002.1"/>
</dbReference>
<dbReference type="InterPro" id="IPR045448">
    <property type="entry name" value="DUF6500"/>
</dbReference>
<keyword evidence="2" id="KW-1185">Reference proteome</keyword>